<dbReference type="EMBL" id="WJQU01000003">
    <property type="protein sequence ID" value="KAJ6639877.1"/>
    <property type="molecule type" value="Genomic_DNA"/>
</dbReference>
<dbReference type="InterPro" id="IPR008984">
    <property type="entry name" value="SMAD_FHA_dom_sf"/>
</dbReference>
<dbReference type="InterPro" id="IPR000253">
    <property type="entry name" value="FHA_dom"/>
</dbReference>
<reference evidence="9" key="1">
    <citation type="submission" date="2022-07" db="EMBL/GenBank/DDBJ databases">
        <authorList>
            <person name="Trinca V."/>
            <person name="Uliana J.V.C."/>
            <person name="Torres T.T."/>
            <person name="Ward R.J."/>
            <person name="Monesi N."/>
        </authorList>
    </citation>
    <scope>NUCLEOTIDE SEQUENCE</scope>
    <source>
        <strain evidence="9">HSMRA1968</strain>
        <tissue evidence="9">Whole embryos</tissue>
    </source>
</reference>
<dbReference type="FunFam" id="2.60.200.20:FF:000042">
    <property type="entry name" value="Kinesin-like protein Klp98A"/>
    <property type="match status" value="1"/>
</dbReference>
<dbReference type="Gene3D" id="3.40.850.10">
    <property type="entry name" value="Kinesin motor domain"/>
    <property type="match status" value="1"/>
</dbReference>
<dbReference type="GO" id="GO:0008017">
    <property type="term" value="F:microtubule binding"/>
    <property type="evidence" value="ECO:0007669"/>
    <property type="project" value="InterPro"/>
</dbReference>
<evidence type="ECO:0000256" key="5">
    <source>
        <dbReference type="PROSITE-ProRule" id="PRU00283"/>
    </source>
</evidence>
<keyword evidence="3 7" id="KW-0175">Coiled coil</keyword>
<feature type="non-terminal residue" evidence="9">
    <location>
        <position position="1"/>
    </location>
</feature>
<accession>A0A9Q0MXK5</accession>
<evidence type="ECO:0000313" key="9">
    <source>
        <dbReference type="EMBL" id="KAJ6639877.1"/>
    </source>
</evidence>
<dbReference type="Gene3D" id="2.60.200.20">
    <property type="match status" value="1"/>
</dbReference>
<sequence>MQHKKEDTKTLAVLLNEQIELPLNIITFLFPFTGYNACVFAYGQTGSGKTYTMMGSDDELGLIPRICEELFNRIKFGLESGTGYKTSVSYLEIYNERVKDLLGSDSSGHGLRVREHRILGPYVEGLSQHTVSNYDEIVDCISQGNLLRTTASTNMNDTSSRSHAIFTITFIQAGFMDDMPSETVSKIHLVDLAGSERANATGATGQRLKEGAHINKSLVTLGSVISALADQHPMQQKKVMYIPYRDSTLTWLLKDSLGGNSKTIMIAALSPADCNYGETLSTLRYANRAKNIINKPTINEDANVKLIRELREEIMKLKGMINGEKGTLKLEMSNKVLEDLLKKEAQEKVLTEEWTEKWREAQTILREQKALGLRKSGVGVVLDSDIPHLIGIHDDVSTGVTLYSLKDGDTFIGADESELCHDIVLSGSGIQANHCKIRLENGIATIYPNANAQCWLNANLIDEPSRISQGDILLLGRTNMFRYNNPAEAARLRKEGSRSRLDLSRLSLIAASRENLTSSMYSYSDDEISFTYPMKRGPSELQLSREYPEVQEENRKILQTIENALKQLNIEKIHMNEQYRNKVQRISEELVQLEQTQCDKMAIINCRERQLIAKKEMILWEKGNANTQ</sequence>
<evidence type="ECO:0000313" key="10">
    <source>
        <dbReference type="Proteomes" id="UP001151699"/>
    </source>
</evidence>
<keyword evidence="2 5" id="KW-0067">ATP-binding</keyword>
<feature type="domain" description="Kinesin motor" evidence="8">
    <location>
        <begin position="1"/>
        <end position="292"/>
    </location>
</feature>
<evidence type="ECO:0000256" key="6">
    <source>
        <dbReference type="RuleBase" id="RU000394"/>
    </source>
</evidence>
<evidence type="ECO:0000256" key="2">
    <source>
        <dbReference type="ARBA" id="ARBA00022840"/>
    </source>
</evidence>
<feature type="binding site" evidence="5">
    <location>
        <begin position="43"/>
        <end position="50"/>
    </location>
    <ligand>
        <name>ATP</name>
        <dbReference type="ChEBI" id="CHEBI:30616"/>
    </ligand>
</feature>
<dbReference type="Proteomes" id="UP001151699">
    <property type="component" value="Chromosome X"/>
</dbReference>
<dbReference type="OrthoDB" id="3176171at2759"/>
<evidence type="ECO:0000256" key="3">
    <source>
        <dbReference type="ARBA" id="ARBA00023054"/>
    </source>
</evidence>
<evidence type="ECO:0000256" key="4">
    <source>
        <dbReference type="ARBA" id="ARBA00023175"/>
    </source>
</evidence>
<dbReference type="PROSITE" id="PS50067">
    <property type="entry name" value="KINESIN_MOTOR_2"/>
    <property type="match status" value="1"/>
</dbReference>
<organism evidence="9 10">
    <name type="scientific">Pseudolycoriella hygida</name>
    <dbReference type="NCBI Taxonomy" id="35572"/>
    <lineage>
        <taxon>Eukaryota</taxon>
        <taxon>Metazoa</taxon>
        <taxon>Ecdysozoa</taxon>
        <taxon>Arthropoda</taxon>
        <taxon>Hexapoda</taxon>
        <taxon>Insecta</taxon>
        <taxon>Pterygota</taxon>
        <taxon>Neoptera</taxon>
        <taxon>Endopterygota</taxon>
        <taxon>Diptera</taxon>
        <taxon>Nematocera</taxon>
        <taxon>Sciaroidea</taxon>
        <taxon>Sciaridae</taxon>
        <taxon>Pseudolycoriella</taxon>
    </lineage>
</organism>
<evidence type="ECO:0000256" key="1">
    <source>
        <dbReference type="ARBA" id="ARBA00022741"/>
    </source>
</evidence>
<comment type="caution">
    <text evidence="9">The sequence shown here is derived from an EMBL/GenBank/DDBJ whole genome shotgun (WGS) entry which is preliminary data.</text>
</comment>
<dbReference type="InterPro" id="IPR036961">
    <property type="entry name" value="Kinesin_motor_dom_sf"/>
</dbReference>
<dbReference type="AlphaFoldDB" id="A0A9Q0MXK5"/>
<dbReference type="GO" id="GO:0003777">
    <property type="term" value="F:microtubule motor activity"/>
    <property type="evidence" value="ECO:0007669"/>
    <property type="project" value="InterPro"/>
</dbReference>
<keyword evidence="10" id="KW-1185">Reference proteome</keyword>
<dbReference type="PANTHER" id="PTHR47117">
    <property type="entry name" value="STAR-RELATED LIPID TRANSFER PROTEIN 9"/>
    <property type="match status" value="1"/>
</dbReference>
<dbReference type="SUPFAM" id="SSF52540">
    <property type="entry name" value="P-loop containing nucleoside triphosphate hydrolases"/>
    <property type="match status" value="1"/>
</dbReference>
<dbReference type="InterPro" id="IPR027417">
    <property type="entry name" value="P-loop_NTPase"/>
</dbReference>
<dbReference type="GO" id="GO:0007018">
    <property type="term" value="P:microtubule-based movement"/>
    <property type="evidence" value="ECO:0007669"/>
    <property type="project" value="InterPro"/>
</dbReference>
<dbReference type="Pfam" id="PF00498">
    <property type="entry name" value="FHA"/>
    <property type="match status" value="1"/>
</dbReference>
<dbReference type="Pfam" id="PF00225">
    <property type="entry name" value="Kinesin"/>
    <property type="match status" value="1"/>
</dbReference>
<gene>
    <name evidence="9" type="primary">Klp98A</name>
    <name evidence="9" type="ORF">Bhyg_12624</name>
</gene>
<evidence type="ECO:0000256" key="7">
    <source>
        <dbReference type="SAM" id="Coils"/>
    </source>
</evidence>
<dbReference type="SMART" id="SM00129">
    <property type="entry name" value="KISc"/>
    <property type="match status" value="1"/>
</dbReference>
<dbReference type="PANTHER" id="PTHR47117:SF6">
    <property type="entry name" value="KINESIN-LIKE PROTEIN KIF16B"/>
    <property type="match status" value="1"/>
</dbReference>
<name>A0A9Q0MXK5_9DIPT</name>
<dbReference type="CDD" id="cd22708">
    <property type="entry name" value="FHA_KIF16"/>
    <property type="match status" value="1"/>
</dbReference>
<dbReference type="GO" id="GO:0005874">
    <property type="term" value="C:microtubule"/>
    <property type="evidence" value="ECO:0007669"/>
    <property type="project" value="UniProtKB-KW"/>
</dbReference>
<dbReference type="PROSITE" id="PS00411">
    <property type="entry name" value="KINESIN_MOTOR_1"/>
    <property type="match status" value="1"/>
</dbReference>
<protein>
    <recommendedName>
        <fullName evidence="6">Kinesin-like protein</fullName>
    </recommendedName>
</protein>
<dbReference type="GO" id="GO:0005524">
    <property type="term" value="F:ATP binding"/>
    <property type="evidence" value="ECO:0007669"/>
    <property type="project" value="UniProtKB-UniRule"/>
</dbReference>
<feature type="coiled-coil region" evidence="7">
    <location>
        <begin position="551"/>
        <end position="596"/>
    </location>
</feature>
<dbReference type="InterPro" id="IPR001752">
    <property type="entry name" value="Kinesin_motor_dom"/>
</dbReference>
<keyword evidence="6" id="KW-0493">Microtubule</keyword>
<keyword evidence="4 5" id="KW-0505">Motor protein</keyword>
<dbReference type="FunFam" id="3.40.850.10:FF:000021">
    <property type="entry name" value="kinesin-like protein KIF16B isoform X1"/>
    <property type="match status" value="1"/>
</dbReference>
<dbReference type="InterPro" id="IPR019821">
    <property type="entry name" value="Kinesin_motor_CS"/>
</dbReference>
<comment type="similarity">
    <text evidence="5 6">Belongs to the TRAFAC class myosin-kinesin ATPase superfamily. Kinesin family.</text>
</comment>
<evidence type="ECO:0000259" key="8">
    <source>
        <dbReference type="PROSITE" id="PS50067"/>
    </source>
</evidence>
<dbReference type="PRINTS" id="PR00380">
    <property type="entry name" value="KINESINHEAVY"/>
</dbReference>
<keyword evidence="1 5" id="KW-0547">Nucleotide-binding</keyword>
<proteinExistence type="inferred from homology"/>
<dbReference type="SUPFAM" id="SSF49879">
    <property type="entry name" value="SMAD/FHA domain"/>
    <property type="match status" value="1"/>
</dbReference>